<feature type="region of interest" description="Disordered" evidence="1">
    <location>
        <begin position="258"/>
        <end position="288"/>
    </location>
</feature>
<name>A0ABV7Q0A0_9ACTN</name>
<reference evidence="3" key="1">
    <citation type="journal article" date="2019" name="Int. J. Syst. Evol. Microbiol.">
        <title>The Global Catalogue of Microorganisms (GCM) 10K type strain sequencing project: providing services to taxonomists for standard genome sequencing and annotation.</title>
        <authorList>
            <consortium name="The Broad Institute Genomics Platform"/>
            <consortium name="The Broad Institute Genome Sequencing Center for Infectious Disease"/>
            <person name="Wu L."/>
            <person name="Ma J."/>
        </authorList>
    </citation>
    <scope>NUCLEOTIDE SEQUENCE [LARGE SCALE GENOMIC DNA]</scope>
    <source>
        <strain evidence="3">CGMCC 4.7396</strain>
    </source>
</reference>
<feature type="compositionally biased region" description="Low complexity" evidence="1">
    <location>
        <begin position="267"/>
        <end position="283"/>
    </location>
</feature>
<dbReference type="EMBL" id="JBHRWO010000010">
    <property type="protein sequence ID" value="MFC3493199.1"/>
    <property type="molecule type" value="Genomic_DNA"/>
</dbReference>
<organism evidence="2 3">
    <name type="scientific">Glycomyces rhizosphaerae</name>
    <dbReference type="NCBI Taxonomy" id="2054422"/>
    <lineage>
        <taxon>Bacteria</taxon>
        <taxon>Bacillati</taxon>
        <taxon>Actinomycetota</taxon>
        <taxon>Actinomycetes</taxon>
        <taxon>Glycomycetales</taxon>
        <taxon>Glycomycetaceae</taxon>
        <taxon>Glycomyces</taxon>
    </lineage>
</organism>
<keyword evidence="3" id="KW-1185">Reference proteome</keyword>
<dbReference type="RefSeq" id="WP_387975139.1">
    <property type="nucleotide sequence ID" value="NZ_JBHRWO010000010.1"/>
</dbReference>
<sequence>MSDFKHAPATLGSIEFDSARIAIREWVGNRNAGYRFPVRQGFDRRADRPATNRQTELTSIVKDAAEATAAALFGGDKAQQRQFLDSLLSGKRRGRTVDDAAGPRQLVNEVRHWMAERGSPLKSTTGMSDADLHRCLQELCEQVIIGFGVRAEHDREKDPDLYRRWVRFWNTEVATAPQEHSAGTRGGQFDNEFLGQVRDVYQAQIINISIPVPKLPEVPDVQETPERPSGRRRFVRPVLLIAALAVVAVAPVTLVDLISRPGRGSDDSPSNEGSSGENSGRESATPTEQVAQIRLEAVRSTCAPSAESVRVEDDGKTMIIERALAEEDPGIGWDELGCLFEELEMPDSVLSRVQSTNSFSGIVDDEWPGFTAFWTYHRDSGLHMTIEQVQTR</sequence>
<accession>A0ABV7Q0A0</accession>
<evidence type="ECO:0000256" key="1">
    <source>
        <dbReference type="SAM" id="MobiDB-lite"/>
    </source>
</evidence>
<comment type="caution">
    <text evidence="2">The sequence shown here is derived from an EMBL/GenBank/DDBJ whole genome shotgun (WGS) entry which is preliminary data.</text>
</comment>
<evidence type="ECO:0000313" key="3">
    <source>
        <dbReference type="Proteomes" id="UP001595712"/>
    </source>
</evidence>
<evidence type="ECO:0000313" key="2">
    <source>
        <dbReference type="EMBL" id="MFC3493199.1"/>
    </source>
</evidence>
<proteinExistence type="predicted"/>
<dbReference type="Proteomes" id="UP001595712">
    <property type="component" value="Unassembled WGS sequence"/>
</dbReference>
<protein>
    <submittedName>
        <fullName evidence="2">Uncharacterized protein</fullName>
    </submittedName>
</protein>
<gene>
    <name evidence="2" type="ORF">ACFO8M_11965</name>
</gene>